<proteinExistence type="inferred from homology"/>
<dbReference type="InterPro" id="IPR016104">
    <property type="entry name" value="Pyr-dep_his/arg-deCO2ase"/>
</dbReference>
<keyword evidence="6 9" id="KW-0456">Lyase</keyword>
<dbReference type="InterPro" id="IPR016105">
    <property type="entry name" value="Pyr-dep_his/arg-deCO2ase_sand"/>
</dbReference>
<accession>A0A7C6E7X7</accession>
<dbReference type="SFLD" id="SFLDS00055">
    <property type="entry name" value="Pyruvoyl-Dependent_Histidine/A"/>
    <property type="match status" value="1"/>
</dbReference>
<evidence type="ECO:0000256" key="2">
    <source>
        <dbReference type="ARBA" id="ARBA00008611"/>
    </source>
</evidence>
<evidence type="ECO:0000313" key="9">
    <source>
        <dbReference type="EMBL" id="HHS48671.1"/>
    </source>
</evidence>
<dbReference type="SUPFAM" id="SSF56271">
    <property type="entry name" value="Pyruvoyl-dependent histidine and arginine decarboxylases"/>
    <property type="match status" value="1"/>
</dbReference>
<organism evidence="9">
    <name type="scientific">Desulfurella acetivorans</name>
    <dbReference type="NCBI Taxonomy" id="33002"/>
    <lineage>
        <taxon>Bacteria</taxon>
        <taxon>Pseudomonadati</taxon>
        <taxon>Campylobacterota</taxon>
        <taxon>Desulfurellia</taxon>
        <taxon>Desulfurellales</taxon>
        <taxon>Desulfurellaceae</taxon>
        <taxon>Desulfurella</taxon>
    </lineage>
</organism>
<dbReference type="EC" id="4.1.1.19" evidence="3"/>
<dbReference type="HAMAP" id="MF_01404">
    <property type="entry name" value="PvlArgDC"/>
    <property type="match status" value="1"/>
</dbReference>
<reference evidence="9" key="1">
    <citation type="journal article" date="2020" name="mSystems">
        <title>Genome- and Community-Level Interaction Insights into Carbon Utilization and Element Cycling Functions of Hydrothermarchaeota in Hydrothermal Sediment.</title>
        <authorList>
            <person name="Zhou Z."/>
            <person name="Liu Y."/>
            <person name="Xu W."/>
            <person name="Pan J."/>
            <person name="Luo Z.H."/>
            <person name="Li M."/>
        </authorList>
    </citation>
    <scope>NUCLEOTIDE SEQUENCE [LARGE SCALE GENOMIC DNA]</scope>
    <source>
        <strain evidence="9">SpSt-1135</strain>
    </source>
</reference>
<evidence type="ECO:0000256" key="3">
    <source>
        <dbReference type="ARBA" id="ARBA00012426"/>
    </source>
</evidence>
<gene>
    <name evidence="9" type="ORF">ENM99_02265</name>
</gene>
<keyword evidence="7" id="KW-0670">Pyruvate</keyword>
<dbReference type="SFLD" id="SFLDF00471">
    <property type="entry name" value="Pyruvoyl-dependent_arginine_de"/>
    <property type="match status" value="1"/>
</dbReference>
<evidence type="ECO:0000256" key="6">
    <source>
        <dbReference type="ARBA" id="ARBA00023239"/>
    </source>
</evidence>
<comment type="similarity">
    <text evidence="2">Belongs to the pyruvoyl-dependent arginine decarboxylase family.</text>
</comment>
<protein>
    <recommendedName>
        <fullName evidence="4">Pyruvoyl-dependent arginine decarboxylase AaxB</fullName>
        <ecNumber evidence="3">4.1.1.19</ecNumber>
    </recommendedName>
</protein>
<dbReference type="InterPro" id="IPR002724">
    <property type="entry name" value="Pyruvoyl-dep_arg_deCO2ase"/>
</dbReference>
<comment type="cofactor">
    <cofactor evidence="1">
        <name>pyruvate</name>
        <dbReference type="ChEBI" id="CHEBI:15361"/>
    </cofactor>
</comment>
<dbReference type="PANTHER" id="PTHR40438">
    <property type="entry name" value="PYRUVOYL-DEPENDENT ARGININE DECARBOXYLASE"/>
    <property type="match status" value="1"/>
</dbReference>
<dbReference type="EMBL" id="DRZX01000108">
    <property type="protein sequence ID" value="HHS48671.1"/>
    <property type="molecule type" value="Genomic_DNA"/>
</dbReference>
<keyword evidence="5" id="KW-0210">Decarboxylase</keyword>
<comment type="catalytic activity">
    <reaction evidence="8">
        <text>L-arginine + H(+) = agmatine + CO2</text>
        <dbReference type="Rhea" id="RHEA:17641"/>
        <dbReference type="ChEBI" id="CHEBI:15378"/>
        <dbReference type="ChEBI" id="CHEBI:16526"/>
        <dbReference type="ChEBI" id="CHEBI:32682"/>
        <dbReference type="ChEBI" id="CHEBI:58145"/>
        <dbReference type="EC" id="4.1.1.19"/>
    </reaction>
</comment>
<dbReference type="NCBIfam" id="TIGR00286">
    <property type="entry name" value="pyruvoyl-dependent arginine decarboxylase"/>
    <property type="match status" value="1"/>
</dbReference>
<evidence type="ECO:0000256" key="4">
    <source>
        <dbReference type="ARBA" id="ARBA00014727"/>
    </source>
</evidence>
<dbReference type="GO" id="GO:0006527">
    <property type="term" value="P:L-arginine catabolic process"/>
    <property type="evidence" value="ECO:0007669"/>
    <property type="project" value="InterPro"/>
</dbReference>
<dbReference type="Gene3D" id="3.30.60.30">
    <property type="match status" value="1"/>
</dbReference>
<evidence type="ECO:0000256" key="1">
    <source>
        <dbReference type="ARBA" id="ARBA00001928"/>
    </source>
</evidence>
<comment type="caution">
    <text evidence="9">The sequence shown here is derived from an EMBL/GenBank/DDBJ whole genome shotgun (WGS) entry which is preliminary data.</text>
</comment>
<sequence length="160" mass="17585">MNNIFSTVPNIYKLSSSNAEGLTLLNAFDVALLESDIGNTNLVKVSSILPPNCEYQENIKLPLGALVPVAYASIVSKKEGQKISAAVACAIPKDKTKNGLIMEYEDYDISKAEAEKIVIEMAKWGMEKRGYEIEKIVSISAEHIVEKNGCAFACVVLWWK</sequence>
<name>A0A7C6E7X7_DESAE</name>
<dbReference type="SFLD" id="SFLDG01170">
    <property type="entry name" value="Pyruvoyl-dependent_arginine_de"/>
    <property type="match status" value="1"/>
</dbReference>
<dbReference type="Gene3D" id="3.50.20.10">
    <property type="entry name" value="Pyruvoyl-Dependent Histidine Decarboxylase, subunit B"/>
    <property type="match status" value="1"/>
</dbReference>
<evidence type="ECO:0000256" key="7">
    <source>
        <dbReference type="ARBA" id="ARBA00023317"/>
    </source>
</evidence>
<dbReference type="Proteomes" id="UP000886400">
    <property type="component" value="Unassembled WGS sequence"/>
</dbReference>
<evidence type="ECO:0000256" key="8">
    <source>
        <dbReference type="ARBA" id="ARBA00049309"/>
    </source>
</evidence>
<dbReference type="Pfam" id="PF01862">
    <property type="entry name" value="PvlArgDC"/>
    <property type="match status" value="1"/>
</dbReference>
<evidence type="ECO:0000256" key="5">
    <source>
        <dbReference type="ARBA" id="ARBA00022793"/>
    </source>
</evidence>
<dbReference type="AlphaFoldDB" id="A0A7C6E7X7"/>
<dbReference type="GO" id="GO:0008792">
    <property type="term" value="F:arginine decarboxylase activity"/>
    <property type="evidence" value="ECO:0007669"/>
    <property type="project" value="UniProtKB-EC"/>
</dbReference>
<dbReference type="PANTHER" id="PTHR40438:SF1">
    <property type="entry name" value="PYRUVOYL-DEPENDENT ARGININE DECARBOXYLASE"/>
    <property type="match status" value="1"/>
</dbReference>